<dbReference type="InterPro" id="IPR018849">
    <property type="entry name" value="Urb2/Npa2_C"/>
</dbReference>
<evidence type="ECO:0000259" key="2">
    <source>
        <dbReference type="Pfam" id="PF10441"/>
    </source>
</evidence>
<dbReference type="Pfam" id="PF10441">
    <property type="entry name" value="Urb2"/>
    <property type="match status" value="1"/>
</dbReference>
<dbReference type="GO" id="GO:0042254">
    <property type="term" value="P:ribosome biogenesis"/>
    <property type="evidence" value="ECO:0007669"/>
    <property type="project" value="TreeGrafter"/>
</dbReference>
<feature type="compositionally biased region" description="Low complexity" evidence="1">
    <location>
        <begin position="1452"/>
        <end position="1471"/>
    </location>
</feature>
<keyword evidence="4" id="KW-1185">Reference proteome</keyword>
<feature type="compositionally biased region" description="Low complexity" evidence="1">
    <location>
        <begin position="1388"/>
        <end position="1404"/>
    </location>
</feature>
<name>A0A1J9QLH1_9PEZI</name>
<accession>A0A1J9QLH1</accession>
<organism evidence="3 4">
    <name type="scientific">Diplodia corticola</name>
    <dbReference type="NCBI Taxonomy" id="236234"/>
    <lineage>
        <taxon>Eukaryota</taxon>
        <taxon>Fungi</taxon>
        <taxon>Dikarya</taxon>
        <taxon>Ascomycota</taxon>
        <taxon>Pezizomycotina</taxon>
        <taxon>Dothideomycetes</taxon>
        <taxon>Dothideomycetes incertae sedis</taxon>
        <taxon>Botryosphaeriales</taxon>
        <taxon>Botryosphaeriaceae</taxon>
        <taxon>Diplodia</taxon>
    </lineage>
</organism>
<dbReference type="Proteomes" id="UP000183809">
    <property type="component" value="Unassembled WGS sequence"/>
</dbReference>
<sequence length="1560" mass="172190">MPPPQPMELPSLRRLLALDKDFSTFDEKLDHATAIIGQPDGARHRDDAEDPLLFYKGSPRTEWVLRWLLSKLKADDPEGLSARSSWFAWQLLRQVLLGLPPAISAKLLNSHGFLSILEKTLQENFVAPHRDHRLQEEAAVKRRKDGKATRKRKRDGTPVEEPDGSDHEDQERLVLFEAVAGATIEIAAACFDDAATYEKSVAELLKSVLRTTTAQAAHLLRLWLESVHYLVLKAAFDGWVSVDSLLPHVLQIWNACVADLGSDASGAAERFSHECLVPAIVLLSDIALEVDTSVDPNAVETGRDIESRISRSLETLLARHVFIPARASFFAETEGRQVSKPGQARPESLDISRLLQPLRAALAGTTEGVGLTPLDSDRRKLFETVGSLLDIAIRCSQRSTPKKRLDEAPWLQRVFVALCECIGAPVDSRPPTEVDEDRRAILDQMLEVLSRRKVSLESEVLENLVRSYSGILAPGGGARHFDQQLVSRVIAYDGTIFLDTPQKAAADDVRLSDAIFRAITAASTGGVVSSFSYVPDAHNDKSGIAPGLKASDALKTSVVVPLMKTYAQARDLVGFISKWVSQLHQLSRSGTLMERSVWVEKEIIAAVREVLESTLTAKQIFDLLNEHWRRIATCERSAEGDEFSEASASLVIVDALVGGLQSDDIIASVVSVLQSLQKSLLIFTGVSKEPVTVARALRAISRIHILLRPHQKPQEAREFTVTILSQAKEHNVIDAIRASEKTEEMGVGTRGEEAFNLVATLCSDFMGALDLKEPAKDLFNQSAVALFRSNEEIKDRIADGAKRRRTADPLNVATARLEVFTLNAAAVLTQFPSLLTLPPLESLKSLLRLLFWHAFGEFSGQYEAPRGLSYTLVFEAMSDLVLTMQSSELRDLLFSVLYEALDSEAKLGKSRELGEQLRAFAEIQYLRVPVAAIGRKHREQVLDRVTEMCTVTGKRRANAEAFFRHLSLAAKLMEVPNSKSELATESDLLWTIARSMQDNHLTDLDTLRVLDELVRLTLEDAITVKDQPRGQQYLEGYRKMMRRFARDASASFKDHIAELNCFKSGLVTLKASDLLWDDEETYKTMKRYLRALDGDLETLLPGALSSIAEEDTSFLRAVLAATSDLPILGMTRDGYICSIEAKLLKCVRKRLGSAETNTFEQPEASMWVSLTTAVSNVASSDEAECVSAMIYDLWRCDLSASDRHSLLEATRKALGSLGLDRRTSLLSQLKFNPDDEQNWQPALVLMNVLISSLPDVPSKEDNSTQGLNGFLGQLSSYLENVEAIRDFHAALNCVDTILREKHWLVSQWAIERIIDSLARLASYSSPELPPEQADAIYTRLCGTTHLILSLHRTRLGGRFHVLMPLLQNLLRCLFTPDHHSRRGHNNDAAAAAAASSFPQQHQQPQQPPPPWLAAATNPLTPAHASSFARLVTTLCNPTVSAVKGFHNRKRPASTSMTSTGPSSSSSAATTADLVDETKKAREYAGQYVPALIASFCSCTLHGGRIGPETRAALMPGLYACADVVGIEALRAMNAGLGAGERAVWRGVYADWKKFGRWEGR</sequence>
<feature type="compositionally biased region" description="Basic residues" evidence="1">
    <location>
        <begin position="141"/>
        <end position="154"/>
    </location>
</feature>
<feature type="region of interest" description="Disordered" evidence="1">
    <location>
        <begin position="1445"/>
        <end position="1471"/>
    </location>
</feature>
<dbReference type="EMBL" id="MNUE01000073">
    <property type="protein sequence ID" value="OJD29750.1"/>
    <property type="molecule type" value="Genomic_DNA"/>
</dbReference>
<dbReference type="RefSeq" id="XP_020126010.1">
    <property type="nucleotide sequence ID" value="XM_020278909.1"/>
</dbReference>
<evidence type="ECO:0000313" key="3">
    <source>
        <dbReference type="EMBL" id="OJD29750.1"/>
    </source>
</evidence>
<proteinExistence type="predicted"/>
<dbReference type="PANTHER" id="PTHR15682:SF2">
    <property type="entry name" value="UNHEALTHY RIBOSOME BIOGENESIS PROTEIN 2 HOMOLOG"/>
    <property type="match status" value="1"/>
</dbReference>
<comment type="caution">
    <text evidence="3">The sequence shown here is derived from an EMBL/GenBank/DDBJ whole genome shotgun (WGS) entry which is preliminary data.</text>
</comment>
<protein>
    <submittedName>
        <fullName evidence="3">Nucleolar 27s pre-rrna processing urb2 npa2 protein</fullName>
    </submittedName>
</protein>
<dbReference type="GeneID" id="31019171"/>
<dbReference type="OrthoDB" id="160374at2759"/>
<feature type="region of interest" description="Disordered" evidence="1">
    <location>
        <begin position="1381"/>
        <end position="1417"/>
    </location>
</feature>
<dbReference type="GO" id="GO:0005730">
    <property type="term" value="C:nucleolus"/>
    <property type="evidence" value="ECO:0007669"/>
    <property type="project" value="TreeGrafter"/>
</dbReference>
<evidence type="ECO:0000313" key="4">
    <source>
        <dbReference type="Proteomes" id="UP000183809"/>
    </source>
</evidence>
<feature type="domain" description="Nucleolar 27S pre-rRNA processing Urb2/Npa2 C-terminal" evidence="2">
    <location>
        <begin position="1289"/>
        <end position="1559"/>
    </location>
</feature>
<reference evidence="3 4" key="1">
    <citation type="submission" date="2016-10" db="EMBL/GenBank/DDBJ databases">
        <title>Proteomics and genomics reveal pathogen-plant mechanisms compatible with a hemibiotrophic lifestyle of Diplodia corticola.</title>
        <authorList>
            <person name="Fernandes I."/>
            <person name="De Jonge R."/>
            <person name="Van De Peer Y."/>
            <person name="Devreese B."/>
            <person name="Alves A."/>
            <person name="Esteves A.C."/>
        </authorList>
    </citation>
    <scope>NUCLEOTIDE SEQUENCE [LARGE SCALE GENOMIC DNA]</scope>
    <source>
        <strain evidence="3 4">CBS 112549</strain>
    </source>
</reference>
<feature type="region of interest" description="Disordered" evidence="1">
    <location>
        <begin position="136"/>
        <end position="169"/>
    </location>
</feature>
<dbReference type="STRING" id="236234.A0A1J9QLH1"/>
<gene>
    <name evidence="3" type="ORF">BKCO1_7300049</name>
</gene>
<dbReference type="PANTHER" id="PTHR15682">
    <property type="entry name" value="UNHEALTHY RIBOSOME BIOGENESIS PROTEIN 2 HOMOLOG"/>
    <property type="match status" value="1"/>
</dbReference>
<dbReference type="InterPro" id="IPR052609">
    <property type="entry name" value="Ribosome_Biogenesis_Reg"/>
</dbReference>
<evidence type="ECO:0000256" key="1">
    <source>
        <dbReference type="SAM" id="MobiDB-lite"/>
    </source>
</evidence>